<dbReference type="RefSeq" id="WP_396639384.1">
    <property type="nucleotide sequence ID" value="NZ_JBIQWL010000001.1"/>
</dbReference>
<evidence type="ECO:0000256" key="1">
    <source>
        <dbReference type="SAM" id="Phobius"/>
    </source>
</evidence>
<gene>
    <name evidence="2" type="ORF">ACH3VR_03645</name>
</gene>
<feature type="transmembrane region" description="Helical" evidence="1">
    <location>
        <begin position="59"/>
        <end position="77"/>
    </location>
</feature>
<dbReference type="EMBL" id="JBIQWL010000001">
    <property type="protein sequence ID" value="MFH8249448.1"/>
    <property type="molecule type" value="Genomic_DNA"/>
</dbReference>
<keyword evidence="3" id="KW-1185">Reference proteome</keyword>
<protein>
    <submittedName>
        <fullName evidence="2">Uncharacterized protein</fullName>
    </submittedName>
</protein>
<dbReference type="Proteomes" id="UP001610861">
    <property type="component" value="Unassembled WGS sequence"/>
</dbReference>
<accession>A0ABW7Q5M2</accession>
<reference evidence="2 3" key="1">
    <citation type="submission" date="2024-09" db="EMBL/GenBank/DDBJ databases">
        <authorList>
            <person name="Pan X."/>
        </authorList>
    </citation>
    <scope>NUCLEOTIDE SEQUENCE [LARGE SCALE GENOMIC DNA]</scope>
    <source>
        <strain evidence="2 3">B2969</strain>
    </source>
</reference>
<keyword evidence="1" id="KW-1133">Transmembrane helix</keyword>
<organism evidence="2 3">
    <name type="scientific">Microbacterium alkaliflavum</name>
    <dbReference type="NCBI Taxonomy" id="3248839"/>
    <lineage>
        <taxon>Bacteria</taxon>
        <taxon>Bacillati</taxon>
        <taxon>Actinomycetota</taxon>
        <taxon>Actinomycetes</taxon>
        <taxon>Micrococcales</taxon>
        <taxon>Microbacteriaceae</taxon>
        <taxon>Microbacterium</taxon>
    </lineage>
</organism>
<evidence type="ECO:0000313" key="3">
    <source>
        <dbReference type="Proteomes" id="UP001610861"/>
    </source>
</evidence>
<sequence>MGYLVVAAWVIQAAFGVSLLVSWARRARGRDAGLVLPHILMMVGFLVPWSVFLATGAPVWAWLGFLILVSFIGFGDATMVRRSRAVTGVTTSGMGDYWPAVRVALSGRLGWRVIVHALMAPVVLLPCVAVCITATIAAG</sequence>
<name>A0ABW7Q5M2_9MICO</name>
<keyword evidence="1" id="KW-0812">Transmembrane</keyword>
<proteinExistence type="predicted"/>
<feature type="transmembrane region" description="Helical" evidence="1">
    <location>
        <begin position="6"/>
        <end position="23"/>
    </location>
</feature>
<keyword evidence="1" id="KW-0472">Membrane</keyword>
<feature type="transmembrane region" description="Helical" evidence="1">
    <location>
        <begin position="35"/>
        <end position="53"/>
    </location>
</feature>
<feature type="transmembrane region" description="Helical" evidence="1">
    <location>
        <begin position="113"/>
        <end position="138"/>
    </location>
</feature>
<evidence type="ECO:0000313" key="2">
    <source>
        <dbReference type="EMBL" id="MFH8249448.1"/>
    </source>
</evidence>
<comment type="caution">
    <text evidence="2">The sequence shown here is derived from an EMBL/GenBank/DDBJ whole genome shotgun (WGS) entry which is preliminary data.</text>
</comment>